<protein>
    <submittedName>
        <fullName evidence="1">Uncharacterized protein</fullName>
    </submittedName>
</protein>
<comment type="caution">
    <text evidence="1">The sequence shown here is derived from an EMBL/GenBank/DDBJ whole genome shotgun (WGS) entry which is preliminary data.</text>
</comment>
<dbReference type="Pfam" id="PF05380">
    <property type="entry name" value="Peptidase_A17"/>
    <property type="match status" value="1"/>
</dbReference>
<name>A0A8X6M7B5_NEPPI</name>
<reference evidence="1" key="1">
    <citation type="submission" date="2020-08" db="EMBL/GenBank/DDBJ databases">
        <title>Multicomponent nature underlies the extraordinary mechanical properties of spider dragline silk.</title>
        <authorList>
            <person name="Kono N."/>
            <person name="Nakamura H."/>
            <person name="Mori M."/>
            <person name="Yoshida Y."/>
            <person name="Ohtoshi R."/>
            <person name="Malay A.D."/>
            <person name="Moran D.A.P."/>
            <person name="Tomita M."/>
            <person name="Numata K."/>
            <person name="Arakawa K."/>
        </authorList>
    </citation>
    <scope>NUCLEOTIDE SEQUENCE</scope>
</reference>
<gene>
    <name evidence="1" type="primary">AVEN_10761_1</name>
    <name evidence="1" type="ORF">NPIL_551231</name>
</gene>
<dbReference type="PANTHER" id="PTHR47331">
    <property type="entry name" value="PHD-TYPE DOMAIN-CONTAINING PROTEIN"/>
    <property type="match status" value="1"/>
</dbReference>
<sequence length="117" mass="13561">MRKRFERWKNELKSLPELEIPRCLLTHIPQEPDLVLPVLCDASKLAFATRIFFKCQTDKGTICQLIQARTRLALLKQIYIPLLELLACSTEARLVSAVKIDFQLESEPMTYWTGQIL</sequence>
<accession>A0A8X6M7B5</accession>
<proteinExistence type="predicted"/>
<keyword evidence="2" id="KW-1185">Reference proteome</keyword>
<evidence type="ECO:0000313" key="1">
    <source>
        <dbReference type="EMBL" id="GFS28950.1"/>
    </source>
</evidence>
<dbReference type="EMBL" id="BMAW01087309">
    <property type="protein sequence ID" value="GFS28950.1"/>
    <property type="molecule type" value="Genomic_DNA"/>
</dbReference>
<organism evidence="1 2">
    <name type="scientific">Nephila pilipes</name>
    <name type="common">Giant wood spider</name>
    <name type="synonym">Nephila maculata</name>
    <dbReference type="NCBI Taxonomy" id="299642"/>
    <lineage>
        <taxon>Eukaryota</taxon>
        <taxon>Metazoa</taxon>
        <taxon>Ecdysozoa</taxon>
        <taxon>Arthropoda</taxon>
        <taxon>Chelicerata</taxon>
        <taxon>Arachnida</taxon>
        <taxon>Araneae</taxon>
        <taxon>Araneomorphae</taxon>
        <taxon>Entelegynae</taxon>
        <taxon>Araneoidea</taxon>
        <taxon>Nephilidae</taxon>
        <taxon>Nephila</taxon>
    </lineage>
</organism>
<evidence type="ECO:0000313" key="2">
    <source>
        <dbReference type="Proteomes" id="UP000887013"/>
    </source>
</evidence>
<dbReference type="Proteomes" id="UP000887013">
    <property type="component" value="Unassembled WGS sequence"/>
</dbReference>
<dbReference type="OrthoDB" id="6777813at2759"/>
<dbReference type="AlphaFoldDB" id="A0A8X6M7B5"/>
<dbReference type="InterPro" id="IPR008042">
    <property type="entry name" value="Retrotrans_Pao"/>
</dbReference>
<dbReference type="PANTHER" id="PTHR47331:SF1">
    <property type="entry name" value="GAG-LIKE PROTEIN"/>
    <property type="match status" value="1"/>
</dbReference>